<feature type="compositionally biased region" description="Basic and acidic residues" evidence="6">
    <location>
        <begin position="181"/>
        <end position="191"/>
    </location>
</feature>
<organism evidence="9">
    <name type="scientific">Cladocopium goreaui</name>
    <dbReference type="NCBI Taxonomy" id="2562237"/>
    <lineage>
        <taxon>Eukaryota</taxon>
        <taxon>Sar</taxon>
        <taxon>Alveolata</taxon>
        <taxon>Dinophyceae</taxon>
        <taxon>Suessiales</taxon>
        <taxon>Symbiodiniaceae</taxon>
        <taxon>Cladocopium</taxon>
    </lineage>
</organism>
<feature type="transmembrane region" description="Helical" evidence="7">
    <location>
        <begin position="713"/>
        <end position="739"/>
    </location>
</feature>
<feature type="compositionally biased region" description="Acidic residues" evidence="6">
    <location>
        <begin position="927"/>
        <end position="939"/>
    </location>
</feature>
<dbReference type="InterPro" id="IPR005821">
    <property type="entry name" value="Ion_trans_dom"/>
</dbReference>
<gene>
    <name evidence="9" type="ORF">C1SCF055_LOCUS42748</name>
</gene>
<keyword evidence="4 7" id="KW-0472">Membrane</keyword>
<dbReference type="PANTHER" id="PTHR21713">
    <property type="entry name" value="NASCENT POLYPEPTIDE ASSOCIATED COMPLEX ALPHA SUBUNIT-RELATED"/>
    <property type="match status" value="1"/>
</dbReference>
<feature type="compositionally biased region" description="Low complexity" evidence="6">
    <location>
        <begin position="1752"/>
        <end position="1772"/>
    </location>
</feature>
<evidence type="ECO:0000256" key="4">
    <source>
        <dbReference type="ARBA" id="ARBA00023136"/>
    </source>
</evidence>
<keyword evidence="12" id="KW-1185">Reference proteome</keyword>
<feature type="compositionally biased region" description="Acidic residues" evidence="6">
    <location>
        <begin position="954"/>
        <end position="964"/>
    </location>
</feature>
<keyword evidence="2 7" id="KW-0812">Transmembrane</keyword>
<feature type="compositionally biased region" description="Basic and acidic residues" evidence="6">
    <location>
        <begin position="1271"/>
        <end position="1293"/>
    </location>
</feature>
<evidence type="ECO:0000313" key="11">
    <source>
        <dbReference type="EMBL" id="CAL4805467.1"/>
    </source>
</evidence>
<feature type="compositionally biased region" description="Basic and acidic residues" evidence="6">
    <location>
        <begin position="397"/>
        <end position="406"/>
    </location>
</feature>
<feature type="region of interest" description="Disordered" evidence="6">
    <location>
        <begin position="1619"/>
        <end position="1719"/>
    </location>
</feature>
<feature type="region of interest" description="Disordered" evidence="6">
    <location>
        <begin position="88"/>
        <end position="152"/>
    </location>
</feature>
<dbReference type="Proteomes" id="UP001152797">
    <property type="component" value="Unassembled WGS sequence"/>
</dbReference>
<evidence type="ECO:0000313" key="9">
    <source>
        <dbReference type="EMBL" id="CAI4018155.1"/>
    </source>
</evidence>
<feature type="region of interest" description="Disordered" evidence="6">
    <location>
        <begin position="379"/>
        <end position="436"/>
    </location>
</feature>
<feature type="domain" description="Ion transport" evidence="8">
    <location>
        <begin position="476"/>
        <end position="629"/>
    </location>
</feature>
<feature type="compositionally biased region" description="Basic and acidic residues" evidence="6">
    <location>
        <begin position="88"/>
        <end position="138"/>
    </location>
</feature>
<dbReference type="GO" id="GO:0005854">
    <property type="term" value="C:nascent polypeptide-associated complex"/>
    <property type="evidence" value="ECO:0007669"/>
    <property type="project" value="InterPro"/>
</dbReference>
<evidence type="ECO:0000256" key="7">
    <source>
        <dbReference type="SAM" id="Phobius"/>
    </source>
</evidence>
<feature type="compositionally biased region" description="Low complexity" evidence="6">
    <location>
        <begin position="140"/>
        <end position="152"/>
    </location>
</feature>
<comment type="subcellular location">
    <subcellularLocation>
        <location evidence="1">Membrane</location>
        <topology evidence="1">Multi-pass membrane protein</topology>
    </subcellularLocation>
</comment>
<dbReference type="Pfam" id="PF00520">
    <property type="entry name" value="Ion_trans"/>
    <property type="match status" value="1"/>
</dbReference>
<keyword evidence="3 7" id="KW-1133">Transmembrane helix</keyword>
<dbReference type="GO" id="GO:0005216">
    <property type="term" value="F:monoatomic ion channel activity"/>
    <property type="evidence" value="ECO:0007669"/>
    <property type="project" value="InterPro"/>
</dbReference>
<feature type="compositionally biased region" description="Low complexity" evidence="6">
    <location>
        <begin position="1113"/>
        <end position="1126"/>
    </location>
</feature>
<accession>A0A9P1GNQ2</accession>
<comment type="caution">
    <text evidence="9">The sequence shown here is derived from an EMBL/GenBank/DDBJ whole genome shotgun (WGS) entry which is preliminary data.</text>
</comment>
<feature type="compositionally biased region" description="Acidic residues" evidence="6">
    <location>
        <begin position="1784"/>
        <end position="1793"/>
    </location>
</feature>
<evidence type="ECO:0000313" key="12">
    <source>
        <dbReference type="Proteomes" id="UP001152797"/>
    </source>
</evidence>
<feature type="transmembrane region" description="Helical" evidence="7">
    <location>
        <begin position="511"/>
        <end position="532"/>
    </location>
</feature>
<feature type="compositionally biased region" description="Basic residues" evidence="6">
    <location>
        <begin position="1211"/>
        <end position="1245"/>
    </location>
</feature>
<dbReference type="EMBL" id="CAMXCT010006678">
    <property type="protein sequence ID" value="CAI4018155.1"/>
    <property type="molecule type" value="Genomic_DNA"/>
</dbReference>
<evidence type="ECO:0000256" key="2">
    <source>
        <dbReference type="ARBA" id="ARBA00022692"/>
    </source>
</evidence>
<evidence type="ECO:0000256" key="3">
    <source>
        <dbReference type="ARBA" id="ARBA00022989"/>
    </source>
</evidence>
<dbReference type="EMBL" id="CAMXCT030006678">
    <property type="protein sequence ID" value="CAL4805467.1"/>
    <property type="molecule type" value="Genomic_DNA"/>
</dbReference>
<feature type="coiled-coil region" evidence="5">
    <location>
        <begin position="1906"/>
        <end position="1940"/>
    </location>
</feature>
<feature type="region of interest" description="Disordered" evidence="6">
    <location>
        <begin position="166"/>
        <end position="208"/>
    </location>
</feature>
<feature type="compositionally biased region" description="Acidic residues" evidence="6">
    <location>
        <begin position="1143"/>
        <end position="1156"/>
    </location>
</feature>
<feature type="transmembrane region" description="Helical" evidence="7">
    <location>
        <begin position="588"/>
        <end position="609"/>
    </location>
</feature>
<feature type="compositionally biased region" description="Acidic residues" evidence="6">
    <location>
        <begin position="1025"/>
        <end position="1034"/>
    </location>
</feature>
<feature type="region of interest" description="Disordered" evidence="6">
    <location>
        <begin position="1740"/>
        <end position="1797"/>
    </location>
</feature>
<dbReference type="GO" id="GO:0016020">
    <property type="term" value="C:membrane"/>
    <property type="evidence" value="ECO:0007669"/>
    <property type="project" value="UniProtKB-SubCell"/>
</dbReference>
<feature type="region of interest" description="Disordered" evidence="6">
    <location>
        <begin position="910"/>
        <end position="1309"/>
    </location>
</feature>
<evidence type="ECO:0000256" key="5">
    <source>
        <dbReference type="SAM" id="Coils"/>
    </source>
</evidence>
<dbReference type="Gene3D" id="1.20.120.350">
    <property type="entry name" value="Voltage-gated potassium channels. Chain C"/>
    <property type="match status" value="1"/>
</dbReference>
<feature type="compositionally biased region" description="Low complexity" evidence="6">
    <location>
        <begin position="1619"/>
        <end position="1630"/>
    </location>
</feature>
<evidence type="ECO:0000313" key="10">
    <source>
        <dbReference type="EMBL" id="CAL1171530.1"/>
    </source>
</evidence>
<proteinExistence type="predicted"/>
<feature type="transmembrane region" description="Helical" evidence="7">
    <location>
        <begin position="544"/>
        <end position="568"/>
    </location>
</feature>
<dbReference type="SUPFAM" id="SSF81324">
    <property type="entry name" value="Voltage-gated potassium channels"/>
    <property type="match status" value="1"/>
</dbReference>
<dbReference type="OrthoDB" id="436018at2759"/>
<protein>
    <submittedName>
        <fullName evidence="11">Voltage-dependent L-type calcium channel subunit alpha-1S</fullName>
    </submittedName>
</protein>
<evidence type="ECO:0000256" key="1">
    <source>
        <dbReference type="ARBA" id="ARBA00004141"/>
    </source>
</evidence>
<evidence type="ECO:0000256" key="6">
    <source>
        <dbReference type="SAM" id="MobiDB-lite"/>
    </source>
</evidence>
<feature type="compositionally biased region" description="Basic and acidic residues" evidence="6">
    <location>
        <begin position="1056"/>
        <end position="1086"/>
    </location>
</feature>
<sequence length="2100" mass="234671">MVEMQPGICKMEFAMGSHGLSWRAGSTEVERVSCQARLLGVKPGWSISMIDGVPIETSYQAWNELMRCKKSGKKYQVYFTKDEASIRDDQARAEAERARKAKQEEERKKREEIERKIREEAEKKRADEIASKKQEYWDKQQAQQEAEVAEGVANDKAPIEAAVPEAAEAPEAPAEEEPPAEADRKSSDLERNVAGPSPSKQSKGKKSVVLQELIQDTKEKNAGMISVDAMRDLLDDQMEEMHGLFVAHFQKNKRMLDKLEQDQKVKEFELNTLRNQLMTLGSPSKQVGRGAGLDRAQLETAKKLLVQRDAACRLAEQENFQLREQLAAMQAAVRVFPPDPVSPLPPSTADSVLHRIERAQTVLQTWASNHHPRIKLAEYVDSDDEDMDLPGAVPTNRKGETKALPDEKEDEEEEPIDPKAEYLRQNQKQRKKKALNSKLKALDMKSRMRDAFAEPSYIATEHYHKTGWAQYIAKSYWFEHGTMLVILLNSVWLGIDSTINSRALLFDAGPGIIFVENLLCLIFSVEIIIRFVAFKSKLQAFKDFWFVFDFLLAFLMVLETWVIAVAAWQRSAEGRRLQLQMPMPWVGIQVLMVTGEDLFLIDTSVLRMLRLLRLTRVARIARLLRFLPEVRLSDHGNNGHTCCVGAPGLDDRLRSSLKSNMVFAIAFTQVAVDTPAGHAYFSSLPQAMFSLIFNGCFNNNLVEMARLSFQDDLVVSFLFAGFLLIAPLTVMNLLLGVLVEGVRVVATAEQEGRVVRNLKEELHYAKEAMGADDTTISQEVDIQDVFVEWEVESDIRGRFRRSGRMFIPTPSGEFPWVNIKTAGRHFEVLLPLVKAMRQPNDELPIGMVTISDLEREITSLHETVRPGQTIDKTIVHGEAWLCKKFCVLVKRKLSRGQYCRDPRFRALLHELSPPEDTEDHDGRSTSDDSDANVDDDDNDDHAGGPVHVPAEEAIVLDDDDEVDRECDGPKDPAQELAHPIEPVIPELSSQRMDEVDECPMNGDEVLTGDGEIPLTQEAAKSPQQEDNDSQEEESCPTNLLTSFDDADISEDEEEKDAPQKPDSETQKNEDKQDAKHKPVTEKKGWKDLPNTKQPSIPFLEKKLAALRRQQTASSAKKSVPSSSSSSLKDEVVVVNDSLPYGEDNAETQEPLDDVEDIMNRLKAEAPPIDEDMSEHSVLRRQQLHIKASSMDDGDGDDNALTDGKTDDGGKKPKGKGKGKGRGGKGKGKGKGKVKKPTSTKKPGKAKKTEKEQSLEGSAGSEPTKKHKRKSKEADVGKDVSEGKETEEGGEAPKKPKRVRNPGGSVTFARRYKPSSSFGAAKWDAIRNAFVAEIKPHLSKFSEHEDHFWMFCGKEWEGQEVSESNVEAAAIRVCMARRGEAWRRRLRLNIDRGVAERRRSGAPNLVVAKMTAMRDRPHRVERAMKQLMTLGAPKVLLAAVLMLAMSDNIDCFNEGYTFIELFCGQAWTSRCMRVEQHLVASLDITSPLLGPPVPNKQDAMDLSSDAGMVGSGYLPEHGLLQMHCPYRTALLIYVICALGGVFVLEQPSSSLLRWHPRMRQLFRDLPKAMRKALSLKSKQGSCSELEKGNKKLIACKKEGEEPGELQKRIEEYESQLQALREAAAAAETQEATPEEIEASMAPKREKTKATAAKAAPAPSPPSRRVSQKRSAQPVPPADHEVRGAKAKKSNLSAGNEKAIVPAKRTKKTSSGDDGSIETLKQANAQLQAELKDALLQLKKQPLNSPQATPPPRRAAASPPVPTSSMSASSGKSKGVNKKVPADTGDSSDGEDNPSEEARLHRLRRVCERKPSGRLNVPEHIHLQWLQGDRTTRLKMLDVLETAGWNKEEFVKMTVYRSKQKKTRKQGKTKRGWFTLEGMKETLKWSKNYINSAVKFCEKKGNEHLVKTDRYNKKLKKYYVEIEEMDEDMDEEEEIEREEETEAGNGAIFKHKKRSYAPEMAPETDDESEEEAEVDNSFQEYRQFCKYVNGLITRSTKLSDLAVDLESHTGEVDGGSAVGKRLNKSITGLHDATAVLEREFEICETLKGDTSALANGKVSEEKGKELLGKIDEQIKKTNVACAKITAAEKVAKNVLRSLKADQ</sequence>
<reference evidence="9" key="1">
    <citation type="submission" date="2022-10" db="EMBL/GenBank/DDBJ databases">
        <authorList>
            <person name="Chen Y."/>
            <person name="Dougan E. K."/>
            <person name="Chan C."/>
            <person name="Rhodes N."/>
            <person name="Thang M."/>
        </authorList>
    </citation>
    <scope>NUCLEOTIDE SEQUENCE</scope>
</reference>
<reference evidence="10" key="2">
    <citation type="submission" date="2024-04" db="EMBL/GenBank/DDBJ databases">
        <authorList>
            <person name="Chen Y."/>
            <person name="Shah S."/>
            <person name="Dougan E. K."/>
            <person name="Thang M."/>
            <person name="Chan C."/>
        </authorList>
    </citation>
    <scope>NUCLEOTIDE SEQUENCE [LARGE SCALE GENOMIC DNA]</scope>
</reference>
<dbReference type="InterPro" id="IPR027359">
    <property type="entry name" value="Volt_channel_dom_sf"/>
</dbReference>
<evidence type="ECO:0000259" key="8">
    <source>
        <dbReference type="Pfam" id="PF00520"/>
    </source>
</evidence>
<keyword evidence="5" id="KW-0175">Coiled coil</keyword>
<name>A0A9P1GNQ2_9DINO</name>
<feature type="compositionally biased region" description="Acidic residues" evidence="6">
    <location>
        <begin position="1044"/>
        <end position="1055"/>
    </location>
</feature>
<dbReference type="InterPro" id="IPR016641">
    <property type="entry name" value="EGD2/NACA0like"/>
</dbReference>
<dbReference type="EMBL" id="CAMXCT020006678">
    <property type="protein sequence ID" value="CAL1171530.1"/>
    <property type="molecule type" value="Genomic_DNA"/>
</dbReference>